<keyword evidence="1" id="KW-0240">DNA-directed RNA polymerase</keyword>
<keyword evidence="1" id="KW-0804">Transcription</keyword>
<gene>
    <name evidence="1" type="ORF">Fcan01_01112</name>
</gene>
<evidence type="ECO:0000313" key="1">
    <source>
        <dbReference type="EMBL" id="OXA62164.1"/>
    </source>
</evidence>
<organism evidence="1 2">
    <name type="scientific">Folsomia candida</name>
    <name type="common">Springtail</name>
    <dbReference type="NCBI Taxonomy" id="158441"/>
    <lineage>
        <taxon>Eukaryota</taxon>
        <taxon>Metazoa</taxon>
        <taxon>Ecdysozoa</taxon>
        <taxon>Arthropoda</taxon>
        <taxon>Hexapoda</taxon>
        <taxon>Collembola</taxon>
        <taxon>Entomobryomorpha</taxon>
        <taxon>Isotomoidea</taxon>
        <taxon>Isotomidae</taxon>
        <taxon>Proisotominae</taxon>
        <taxon>Folsomia</taxon>
    </lineage>
</organism>
<evidence type="ECO:0000313" key="2">
    <source>
        <dbReference type="Proteomes" id="UP000198287"/>
    </source>
</evidence>
<reference evidence="1 2" key="1">
    <citation type="submission" date="2015-12" db="EMBL/GenBank/DDBJ databases">
        <title>The genome of Folsomia candida.</title>
        <authorList>
            <person name="Faddeeva A."/>
            <person name="Derks M.F."/>
            <person name="Anvar Y."/>
            <person name="Smit S."/>
            <person name="Van Straalen N."/>
            <person name="Roelofs D."/>
        </authorList>
    </citation>
    <scope>NUCLEOTIDE SEQUENCE [LARGE SCALE GENOMIC DNA]</scope>
    <source>
        <strain evidence="1 2">VU population</strain>
        <tissue evidence="1">Whole body</tissue>
    </source>
</reference>
<sequence>MKHNSSTLRTNVTATTTPTVYAAHVKIKMSPIVMETSGSLFLNMTCLTNMTQQDVSIAVTRHDKRYHGISLDFGEVALGRQAVLSHVTYCGYRNSVNTTNRCNASKVIHISLRVAANIFQEVPFEILYPAIFMFTFTDTDV</sequence>
<comment type="caution">
    <text evidence="1">The sequence shown here is derived from an EMBL/GenBank/DDBJ whole genome shotgun (WGS) entry which is preliminary data.</text>
</comment>
<name>A0A226EYK6_FOLCA</name>
<accession>A0A226EYK6</accession>
<proteinExistence type="predicted"/>
<dbReference type="EMBL" id="LNIX01000001">
    <property type="protein sequence ID" value="OXA62164.1"/>
    <property type="molecule type" value="Genomic_DNA"/>
</dbReference>
<protein>
    <submittedName>
        <fullName evidence="1">DNA-directed RNA polymerase subunit beta</fullName>
    </submittedName>
</protein>
<dbReference type="GO" id="GO:0000428">
    <property type="term" value="C:DNA-directed RNA polymerase complex"/>
    <property type="evidence" value="ECO:0007669"/>
    <property type="project" value="UniProtKB-KW"/>
</dbReference>
<dbReference type="AlphaFoldDB" id="A0A226EYK6"/>
<keyword evidence="2" id="KW-1185">Reference proteome</keyword>
<dbReference type="Proteomes" id="UP000198287">
    <property type="component" value="Unassembled WGS sequence"/>
</dbReference>